<evidence type="ECO:0000256" key="3">
    <source>
        <dbReference type="ARBA" id="ARBA00022801"/>
    </source>
</evidence>
<evidence type="ECO:0000259" key="9">
    <source>
        <dbReference type="PROSITE" id="PS00125"/>
    </source>
</evidence>
<evidence type="ECO:0000256" key="4">
    <source>
        <dbReference type="ARBA" id="ARBA00022912"/>
    </source>
</evidence>
<protein>
    <recommendedName>
        <fullName evidence="8">Serine/threonine-protein phosphatase</fullName>
        <ecNumber evidence="8">3.1.3.16</ecNumber>
    </recommendedName>
</protein>
<dbReference type="PANTHER" id="PTHR11668">
    <property type="entry name" value="SERINE/THREONINE PROTEIN PHOSPHATASE"/>
    <property type="match status" value="1"/>
</dbReference>
<dbReference type="CDD" id="cd00144">
    <property type="entry name" value="MPP_PPP_family"/>
    <property type="match status" value="1"/>
</dbReference>
<comment type="catalytic activity">
    <reaction evidence="6">
        <text>O-phospho-L-seryl-[protein] + H2O = L-seryl-[protein] + phosphate</text>
        <dbReference type="Rhea" id="RHEA:20629"/>
        <dbReference type="Rhea" id="RHEA-COMP:9863"/>
        <dbReference type="Rhea" id="RHEA-COMP:11604"/>
        <dbReference type="ChEBI" id="CHEBI:15377"/>
        <dbReference type="ChEBI" id="CHEBI:29999"/>
        <dbReference type="ChEBI" id="CHEBI:43474"/>
        <dbReference type="ChEBI" id="CHEBI:83421"/>
        <dbReference type="EC" id="3.1.3.16"/>
    </reaction>
</comment>
<dbReference type="VEuPathDB" id="TrichDB:TVAG_593590"/>
<evidence type="ECO:0000256" key="2">
    <source>
        <dbReference type="ARBA" id="ARBA00022723"/>
    </source>
</evidence>
<name>A2GQ13_TRIV3</name>
<dbReference type="KEGG" id="tva:4738201"/>
<evidence type="ECO:0000256" key="7">
    <source>
        <dbReference type="ARBA" id="ARBA00048336"/>
    </source>
</evidence>
<dbReference type="STRING" id="5722.A2GQ13"/>
<evidence type="ECO:0000313" key="10">
    <source>
        <dbReference type="EMBL" id="EAX80754.1"/>
    </source>
</evidence>
<dbReference type="InterPro" id="IPR029052">
    <property type="entry name" value="Metallo-depent_PP-like"/>
</dbReference>
<dbReference type="GO" id="GO:0046872">
    <property type="term" value="F:metal ion binding"/>
    <property type="evidence" value="ECO:0007669"/>
    <property type="project" value="UniProtKB-KW"/>
</dbReference>
<feature type="domain" description="Serine/threonine specific protein phosphatases" evidence="9">
    <location>
        <begin position="32"/>
        <end position="37"/>
    </location>
</feature>
<gene>
    <name evidence="10" type="ORF">TVAG_593590</name>
</gene>
<dbReference type="AlphaFoldDB" id="A2GQ13"/>
<comment type="similarity">
    <text evidence="8">Belongs to the PPP phosphatase family.</text>
</comment>
<dbReference type="InterPro" id="IPR050341">
    <property type="entry name" value="PP1_catalytic_subunit"/>
</dbReference>
<dbReference type="EC" id="3.1.3.16" evidence="8"/>
<dbReference type="SMART" id="SM00156">
    <property type="entry name" value="PP2Ac"/>
    <property type="match status" value="1"/>
</dbReference>
<reference evidence="10" key="2">
    <citation type="journal article" date="2007" name="Science">
        <title>Draft genome sequence of the sexually transmitted pathogen Trichomonas vaginalis.</title>
        <authorList>
            <person name="Carlton J.M."/>
            <person name="Hirt R.P."/>
            <person name="Silva J.C."/>
            <person name="Delcher A.L."/>
            <person name="Schatz M."/>
            <person name="Zhao Q."/>
            <person name="Wortman J.R."/>
            <person name="Bidwell S.L."/>
            <person name="Alsmark U.C.M."/>
            <person name="Besteiro S."/>
            <person name="Sicheritz-Ponten T."/>
            <person name="Noel C.J."/>
            <person name="Dacks J.B."/>
            <person name="Foster P.G."/>
            <person name="Simillion C."/>
            <person name="Van de Peer Y."/>
            <person name="Miranda-Saavedra D."/>
            <person name="Barton G.J."/>
            <person name="Westrop G.D."/>
            <person name="Mueller S."/>
            <person name="Dessi D."/>
            <person name="Fiori P.L."/>
            <person name="Ren Q."/>
            <person name="Paulsen I."/>
            <person name="Zhang H."/>
            <person name="Bastida-Corcuera F.D."/>
            <person name="Simoes-Barbosa A."/>
            <person name="Brown M.T."/>
            <person name="Hayes R.D."/>
            <person name="Mukherjee M."/>
            <person name="Okumura C.Y."/>
            <person name="Schneider R."/>
            <person name="Smith A.J."/>
            <person name="Vanacova S."/>
            <person name="Villalvazo M."/>
            <person name="Haas B.J."/>
            <person name="Pertea M."/>
            <person name="Feldblyum T.V."/>
            <person name="Utterback T.R."/>
            <person name="Shu C.L."/>
            <person name="Osoegawa K."/>
            <person name="de Jong P.J."/>
            <person name="Hrdy I."/>
            <person name="Horvathova L."/>
            <person name="Zubacova Z."/>
            <person name="Dolezal P."/>
            <person name="Malik S.B."/>
            <person name="Logsdon J.M. Jr."/>
            <person name="Henze K."/>
            <person name="Gupta A."/>
            <person name="Wang C.C."/>
            <person name="Dunne R.L."/>
            <person name="Upcroft J.A."/>
            <person name="Upcroft P."/>
            <person name="White O."/>
            <person name="Salzberg S.L."/>
            <person name="Tang P."/>
            <person name="Chiu C.-H."/>
            <person name="Lee Y.-S."/>
            <person name="Embley T.M."/>
            <person name="Coombs G.H."/>
            <person name="Mottram J.C."/>
            <person name="Tachezy J."/>
            <person name="Fraser-Liggett C.M."/>
            <person name="Johnson P.J."/>
        </authorList>
    </citation>
    <scope>NUCLEOTIDE SEQUENCE [LARGE SCALE GENOMIC DNA]</scope>
    <source>
        <strain evidence="10">G3</strain>
    </source>
</reference>
<dbReference type="VEuPathDB" id="TrichDB:TVAGG3_0438150"/>
<keyword evidence="5" id="KW-0464">Manganese</keyword>
<evidence type="ECO:0000256" key="1">
    <source>
        <dbReference type="ARBA" id="ARBA00001936"/>
    </source>
</evidence>
<dbReference type="PANTHER" id="PTHR11668:SF300">
    <property type="entry name" value="SERINE_THREONINE-PROTEIN PHOSPHATASE"/>
    <property type="match status" value="1"/>
</dbReference>
<keyword evidence="3 8" id="KW-0378">Hydrolase</keyword>
<dbReference type="Pfam" id="PF00149">
    <property type="entry name" value="Metallophos"/>
    <property type="match status" value="1"/>
</dbReference>
<dbReference type="SUPFAM" id="SSF56300">
    <property type="entry name" value="Metallo-dependent phosphatases"/>
    <property type="match status" value="1"/>
</dbReference>
<comment type="cofactor">
    <cofactor evidence="1">
        <name>Mn(2+)</name>
        <dbReference type="ChEBI" id="CHEBI:29035"/>
    </cofactor>
</comment>
<keyword evidence="4" id="KW-0904">Protein phosphatase</keyword>
<evidence type="ECO:0000256" key="5">
    <source>
        <dbReference type="ARBA" id="ARBA00023211"/>
    </source>
</evidence>
<keyword evidence="2" id="KW-0479">Metal-binding</keyword>
<evidence type="ECO:0000313" key="11">
    <source>
        <dbReference type="Proteomes" id="UP000001542"/>
    </source>
</evidence>
<dbReference type="eggNOG" id="KOG0374">
    <property type="taxonomic scope" value="Eukaryota"/>
</dbReference>
<dbReference type="InterPro" id="IPR004843">
    <property type="entry name" value="Calcineurin-like_PHP"/>
</dbReference>
<dbReference type="GO" id="GO:0005634">
    <property type="term" value="C:nucleus"/>
    <property type="evidence" value="ECO:0000318"/>
    <property type="project" value="GO_Central"/>
</dbReference>
<dbReference type="InterPro" id="IPR006186">
    <property type="entry name" value="Ser/Thr-sp_prot-phosphatase"/>
</dbReference>
<proteinExistence type="inferred from homology"/>
<dbReference type="GO" id="GO:0005737">
    <property type="term" value="C:cytoplasm"/>
    <property type="evidence" value="ECO:0000318"/>
    <property type="project" value="GO_Central"/>
</dbReference>
<reference evidence="10" key="1">
    <citation type="submission" date="2006-10" db="EMBL/GenBank/DDBJ databases">
        <authorList>
            <person name="Amadeo P."/>
            <person name="Zhao Q."/>
            <person name="Wortman J."/>
            <person name="Fraser-Liggett C."/>
            <person name="Carlton J."/>
        </authorList>
    </citation>
    <scope>NUCLEOTIDE SEQUENCE</scope>
    <source>
        <strain evidence="10">G3</strain>
    </source>
</reference>
<accession>A2GQ13</accession>
<dbReference type="InParanoid" id="A2GQ13"/>
<organism evidence="10 11">
    <name type="scientific">Trichomonas vaginalis (strain ATCC PRA-98 / G3)</name>
    <dbReference type="NCBI Taxonomy" id="412133"/>
    <lineage>
        <taxon>Eukaryota</taxon>
        <taxon>Metamonada</taxon>
        <taxon>Parabasalia</taxon>
        <taxon>Trichomonadida</taxon>
        <taxon>Trichomonadidae</taxon>
        <taxon>Trichomonas</taxon>
    </lineage>
</organism>
<dbReference type="PROSITE" id="PS00125">
    <property type="entry name" value="SER_THR_PHOSPHATASE"/>
    <property type="match status" value="1"/>
</dbReference>
<dbReference type="PRINTS" id="PR00114">
    <property type="entry name" value="STPHPHTASE"/>
</dbReference>
<comment type="catalytic activity">
    <reaction evidence="7 8">
        <text>O-phospho-L-threonyl-[protein] + H2O = L-threonyl-[protein] + phosphate</text>
        <dbReference type="Rhea" id="RHEA:47004"/>
        <dbReference type="Rhea" id="RHEA-COMP:11060"/>
        <dbReference type="Rhea" id="RHEA-COMP:11605"/>
        <dbReference type="ChEBI" id="CHEBI:15377"/>
        <dbReference type="ChEBI" id="CHEBI:30013"/>
        <dbReference type="ChEBI" id="CHEBI:43474"/>
        <dbReference type="ChEBI" id="CHEBI:61977"/>
        <dbReference type="EC" id="3.1.3.16"/>
    </reaction>
</comment>
<evidence type="ECO:0000256" key="8">
    <source>
        <dbReference type="RuleBase" id="RU004273"/>
    </source>
</evidence>
<dbReference type="Gene3D" id="3.60.21.10">
    <property type="match status" value="1"/>
</dbReference>
<dbReference type="Proteomes" id="UP000001542">
    <property type="component" value="Unassembled WGS sequence"/>
</dbReference>
<evidence type="ECO:0000256" key="6">
    <source>
        <dbReference type="ARBA" id="ARBA00047761"/>
    </source>
</evidence>
<dbReference type="SMR" id="A2GQ13"/>
<keyword evidence="11" id="KW-1185">Reference proteome</keyword>
<dbReference type="EMBL" id="DS118367">
    <property type="protein sequence ID" value="EAX80754.1"/>
    <property type="molecule type" value="Genomic_DNA"/>
</dbReference>
<dbReference type="GO" id="GO:0004722">
    <property type="term" value="F:protein serine/threonine phosphatase activity"/>
    <property type="evidence" value="ECO:0000318"/>
    <property type="project" value="GO_Central"/>
</dbReference>
<sequence>MGDYVDRGDLSVEVVVLLLSYKIAYPENIYMIRGNHEFEQINEYYGFKTQVIQQYDEEIFDFFNKVFAYLPIAAVVNNKYFLVHGGISPKLQTLDQIKNLKRPITSFTEGDSHELVCDLLWSDPSHASYYYSPNPRGFGVNFGVEATFKFLTINKLYGIIRAHQCITTGVEEHFGGRVITVFSSSYYSPYPPNASGAILITSSELKPVIYKPLPHFQKNFSEFKWVQVEETVPLCLRRLGSSKLTNRRSNSLKLRRSSHVTDSSHSLKLEKKITIYKSSTDIIIHSPSADLLPINENKKTPLNTSSILIE</sequence>